<dbReference type="Gene3D" id="2.40.50.1020">
    <property type="entry name" value="LytTr DNA-binding domain"/>
    <property type="match status" value="1"/>
</dbReference>
<dbReference type="SMART" id="SM00850">
    <property type="entry name" value="LytTR"/>
    <property type="match status" value="1"/>
</dbReference>
<evidence type="ECO:0000313" key="2">
    <source>
        <dbReference type="EMBL" id="OUP51718.1"/>
    </source>
</evidence>
<dbReference type="EMBL" id="NFKK01000018">
    <property type="protein sequence ID" value="OUP51718.1"/>
    <property type="molecule type" value="Genomic_DNA"/>
</dbReference>
<reference evidence="3" key="2">
    <citation type="journal article" date="2018" name="BMC Genomics">
        <title>Whole genome sequencing and function prediction of 133 gut anaerobes isolated from chicken caecum in pure cultures.</title>
        <authorList>
            <person name="Medvecky M."/>
            <person name="Cejkova D."/>
            <person name="Polansky O."/>
            <person name="Karasova D."/>
            <person name="Kubasova T."/>
            <person name="Cizek A."/>
            <person name="Rychlik I."/>
        </authorList>
    </citation>
    <scope>NUCLEOTIDE SEQUENCE</scope>
    <source>
        <strain evidence="3">An179</strain>
        <strain evidence="2">An180</strain>
    </source>
</reference>
<dbReference type="EMBL" id="NFKL01000021">
    <property type="protein sequence ID" value="OUP56038.1"/>
    <property type="molecule type" value="Genomic_DNA"/>
</dbReference>
<dbReference type="PROSITE" id="PS50930">
    <property type="entry name" value="HTH_LYTTR"/>
    <property type="match status" value="1"/>
</dbReference>
<keyword evidence="3" id="KW-0238">DNA-binding</keyword>
<protein>
    <submittedName>
        <fullName evidence="3">DNA-binding protein</fullName>
    </submittedName>
</protein>
<evidence type="ECO:0000259" key="1">
    <source>
        <dbReference type="PROSITE" id="PS50930"/>
    </source>
</evidence>
<organism evidence="3 4">
    <name type="scientific">Butyricicoccus pullicaecorum</name>
    <dbReference type="NCBI Taxonomy" id="501571"/>
    <lineage>
        <taxon>Bacteria</taxon>
        <taxon>Bacillati</taxon>
        <taxon>Bacillota</taxon>
        <taxon>Clostridia</taxon>
        <taxon>Eubacteriales</taxon>
        <taxon>Butyricicoccaceae</taxon>
        <taxon>Butyricicoccus</taxon>
    </lineage>
</organism>
<accession>A0A1Y4LH82</accession>
<sequence length="121" mass="13861">MLPSNENLPPHLRIISKRARLEIPVSEIHFIEVFDWKCIVHCNAGVQHETNMPLKDIQNRLPSGQFIRCNRSFLVNLDHVSSVEKDALITDGGASVPISIRSRPEVRRICADYFWQKADIT</sequence>
<gene>
    <name evidence="3" type="ORF">B5F15_13215</name>
    <name evidence="2" type="ORF">B5F17_12080</name>
</gene>
<dbReference type="Proteomes" id="UP000195326">
    <property type="component" value="Unassembled WGS sequence"/>
</dbReference>
<dbReference type="Pfam" id="PF04397">
    <property type="entry name" value="LytTR"/>
    <property type="match status" value="1"/>
</dbReference>
<feature type="domain" description="HTH LytTR-type" evidence="1">
    <location>
        <begin position="12"/>
        <end position="112"/>
    </location>
</feature>
<dbReference type="STRING" id="501571.GCA_900143195_00776"/>
<dbReference type="PANTHER" id="PTHR37299">
    <property type="entry name" value="TRANSCRIPTIONAL REGULATOR-RELATED"/>
    <property type="match status" value="1"/>
</dbReference>
<name>A0A1Y4LH82_9FIRM</name>
<dbReference type="RefSeq" id="WP_016147734.1">
    <property type="nucleotide sequence ID" value="NZ_CABKSA010000001.1"/>
</dbReference>
<dbReference type="AlphaFoldDB" id="A0A1Y4LH82"/>
<reference evidence="4 5" key="1">
    <citation type="submission" date="2017-04" db="EMBL/GenBank/DDBJ databases">
        <title>Function of individual gut microbiota members based on whole genome sequencing of pure cultures obtained from chicken caecum.</title>
        <authorList>
            <person name="Medvecky M."/>
            <person name="Cejkova D."/>
            <person name="Polansky O."/>
            <person name="Karasova D."/>
            <person name="Kubasova T."/>
            <person name="Cizek A."/>
            <person name="Rychlik I."/>
        </authorList>
    </citation>
    <scope>NUCLEOTIDE SEQUENCE [LARGE SCALE GENOMIC DNA]</scope>
    <source>
        <strain evidence="4">An179</strain>
        <strain evidence="5">An180</strain>
    </source>
</reference>
<dbReference type="InterPro" id="IPR007492">
    <property type="entry name" value="LytTR_DNA-bd_dom"/>
</dbReference>
<evidence type="ECO:0000313" key="3">
    <source>
        <dbReference type="EMBL" id="OUP56038.1"/>
    </source>
</evidence>
<dbReference type="PANTHER" id="PTHR37299:SF1">
    <property type="entry name" value="STAGE 0 SPORULATION PROTEIN A HOMOLOG"/>
    <property type="match status" value="1"/>
</dbReference>
<dbReference type="Proteomes" id="UP000195897">
    <property type="component" value="Unassembled WGS sequence"/>
</dbReference>
<evidence type="ECO:0000313" key="5">
    <source>
        <dbReference type="Proteomes" id="UP000195897"/>
    </source>
</evidence>
<proteinExistence type="predicted"/>
<comment type="caution">
    <text evidence="3">The sequence shown here is derived from an EMBL/GenBank/DDBJ whole genome shotgun (WGS) entry which is preliminary data.</text>
</comment>
<dbReference type="InterPro" id="IPR046947">
    <property type="entry name" value="LytR-like"/>
</dbReference>
<evidence type="ECO:0000313" key="4">
    <source>
        <dbReference type="Proteomes" id="UP000195326"/>
    </source>
</evidence>
<dbReference type="GO" id="GO:0000156">
    <property type="term" value="F:phosphorelay response regulator activity"/>
    <property type="evidence" value="ECO:0007669"/>
    <property type="project" value="InterPro"/>
</dbReference>
<dbReference type="GO" id="GO:0003677">
    <property type="term" value="F:DNA binding"/>
    <property type="evidence" value="ECO:0007669"/>
    <property type="project" value="UniProtKB-KW"/>
</dbReference>